<organism evidence="2 3">
    <name type="scientific">Thermus filiformis</name>
    <dbReference type="NCBI Taxonomy" id="276"/>
    <lineage>
        <taxon>Bacteria</taxon>
        <taxon>Thermotogati</taxon>
        <taxon>Deinococcota</taxon>
        <taxon>Deinococci</taxon>
        <taxon>Thermales</taxon>
        <taxon>Thermaceae</taxon>
        <taxon>Thermus</taxon>
    </lineage>
</organism>
<keyword evidence="3" id="KW-1185">Reference proteome</keyword>
<dbReference type="STRING" id="276.THFILI_05980"/>
<name>A0A0D6X984_THEFI</name>
<dbReference type="InterPro" id="IPR035923">
    <property type="entry name" value="TT1751-like_sf"/>
</dbReference>
<dbReference type="RefSeq" id="WP_038060514.1">
    <property type="nucleotide sequence ID" value="NZ_JPSL02000039.1"/>
</dbReference>
<dbReference type="Gene3D" id="3.30.310.70">
    <property type="entry name" value="TT1751-like domain"/>
    <property type="match status" value="1"/>
</dbReference>
<keyword evidence="2" id="KW-0648">Protein biosynthesis</keyword>
<gene>
    <name evidence="2" type="ORF">THFILI_05980</name>
</gene>
<comment type="caution">
    <text evidence="2">The sequence shown here is derived from an EMBL/GenBank/DDBJ whole genome shotgun (WGS) entry which is preliminary data.</text>
</comment>
<dbReference type="EMBL" id="JPSL02000039">
    <property type="protein sequence ID" value="KIX84479.1"/>
    <property type="molecule type" value="Genomic_DNA"/>
</dbReference>
<evidence type="ECO:0000313" key="2">
    <source>
        <dbReference type="EMBL" id="KIX84479.1"/>
    </source>
</evidence>
<dbReference type="Proteomes" id="UP000030364">
    <property type="component" value="Unassembled WGS sequence"/>
</dbReference>
<sequence>MKKALWTLVSLLGLALAQSVQVEVKGDLDAVLDRLTAALRAVGLEVDRNLNLGEQVRQVTGPGFPDYRLLVLKPEEGSAAAAAKNPMAAIVLPPTLYVHTAKPGVVTVGTLDGRLLFPMLQVWTPETERLTWRLEAALGRLGVLKRIPPAIMPDPASGMMPAILYQVPGMKAEEAVLLIESELTSRGLNLTPNLKVGPVTVIMPCKSEWARIMFLTQPAGGFAAPCRFFALDTPQGALVGAIEPMLMTIMPGVMNSPAVAMLQEAKRVITEVLEATGGVPYRPGQ</sequence>
<evidence type="ECO:0000313" key="3">
    <source>
        <dbReference type="Proteomes" id="UP000030364"/>
    </source>
</evidence>
<dbReference type="SUPFAM" id="SSF103247">
    <property type="entry name" value="TT1751-like"/>
    <property type="match status" value="2"/>
</dbReference>
<evidence type="ECO:0000256" key="1">
    <source>
        <dbReference type="SAM" id="SignalP"/>
    </source>
</evidence>
<dbReference type="AlphaFoldDB" id="A0A0D6X984"/>
<reference evidence="2 3" key="1">
    <citation type="journal article" date="2015" name="Genome Announc.">
        <title>Draft Genome Sequence of the Thermophile Thermus filiformis ATCC 43280, Producer of Carotenoid-(Di)glucoside-Branched Fatty Acid (Di)esters and Source of Hyperthermostable Enzymes of Biotechnological Interest.</title>
        <authorList>
            <person name="Mandelli F."/>
            <person name="Oliveira Ramires B."/>
            <person name="Couger M.B."/>
            <person name="Paixao D.A."/>
            <person name="Camilo C.M."/>
            <person name="Polikarpov I."/>
            <person name="Prade R."/>
            <person name="Riano-Pachon D.M."/>
            <person name="Squina F.M."/>
        </authorList>
    </citation>
    <scope>NUCLEOTIDE SEQUENCE [LARGE SCALE GENOMIC DNA]</scope>
    <source>
        <strain evidence="2 3">ATCC 43280</strain>
    </source>
</reference>
<feature type="chain" id="PRO_5002315500" evidence="1">
    <location>
        <begin position="23"/>
        <end position="285"/>
    </location>
</feature>
<dbReference type="OrthoDB" id="30455at2"/>
<protein>
    <submittedName>
        <fullName evidence="2">Translation initiation factor 2</fullName>
    </submittedName>
</protein>
<accession>A0A0D6X984</accession>
<feature type="signal peptide" evidence="1">
    <location>
        <begin position="1"/>
        <end position="22"/>
    </location>
</feature>
<keyword evidence="1" id="KW-0732">Signal</keyword>
<keyword evidence="2" id="KW-0396">Initiation factor</keyword>
<dbReference type="GO" id="GO:0003743">
    <property type="term" value="F:translation initiation factor activity"/>
    <property type="evidence" value="ECO:0007669"/>
    <property type="project" value="UniProtKB-KW"/>
</dbReference>
<proteinExistence type="predicted"/>